<feature type="compositionally biased region" description="Basic and acidic residues" evidence="12">
    <location>
        <begin position="99"/>
        <end position="111"/>
    </location>
</feature>
<evidence type="ECO:0000256" key="4">
    <source>
        <dbReference type="ARBA" id="ARBA00022603"/>
    </source>
</evidence>
<evidence type="ECO:0000256" key="1">
    <source>
        <dbReference type="ARBA" id="ARBA00004123"/>
    </source>
</evidence>
<dbReference type="PANTHER" id="PTHR21451">
    <property type="entry name" value="HISTONE H3 METHYLTRANSFERASE"/>
    <property type="match status" value="1"/>
</dbReference>
<evidence type="ECO:0000256" key="7">
    <source>
        <dbReference type="ARBA" id="ARBA00022853"/>
    </source>
</evidence>
<feature type="non-terminal residue" evidence="14">
    <location>
        <position position="1"/>
    </location>
</feature>
<sequence>FKNPNDPEDKSFEVDALPCTDLEYPNNNACEKFILLAPKDPDHYNPIMCLESSLYIIIDCYLTPAQKALFGTLPTGFLSDHTPPPSPPSSSPEADPFEDVAKPHDNQEKPTRTNHLRALQRAIRRRDGPLFLQTMDTINYLLRYLKYPPLPDDVFASPLPNELMTHIRANWAQSSPRGVPRRVLLRVVEETYQRTVGPNIGQLSRYSAFSSEVYGELMPSFTANVVSQTGLRTGSLLVDLGSGVGNVLVQASLATGCSAFGVEIMAGPAALARSQLQQMRTRCRMWGLRLEDIELVEADMLSNSRVDELLPKADVVLVNNKVFQESLNTALRPKFLDLKEGAIVVSLKPFVQPNARVTERNVDDICAIFDVEEKSYHSGDVSWGSGGGSYYLHRVDRVGYATIRERFENSRAKSVRAGRR</sequence>
<keyword evidence="6 11" id="KW-0949">S-adenosyl-L-methionine</keyword>
<dbReference type="Pfam" id="PF08123">
    <property type="entry name" value="DOT1"/>
    <property type="match status" value="1"/>
</dbReference>
<gene>
    <name evidence="14" type="ORF">SCLCIDRAFT_142745</name>
</gene>
<comment type="catalytic activity">
    <reaction evidence="10 11">
        <text>L-lysyl(79)-[histone H3] + 3 S-adenosyl-L-methionine = N(6),N(6),N(6)-trimethyl-L-lysyl(79)-[histone H3] + 3 S-adenosyl-L-homocysteine + 3 H(+)</text>
        <dbReference type="Rhea" id="RHEA:60328"/>
        <dbReference type="Rhea" id="RHEA-COMP:15549"/>
        <dbReference type="Rhea" id="RHEA-COMP:15552"/>
        <dbReference type="ChEBI" id="CHEBI:15378"/>
        <dbReference type="ChEBI" id="CHEBI:29969"/>
        <dbReference type="ChEBI" id="CHEBI:57856"/>
        <dbReference type="ChEBI" id="CHEBI:59789"/>
        <dbReference type="ChEBI" id="CHEBI:61961"/>
        <dbReference type="EC" id="2.1.1.360"/>
    </reaction>
</comment>
<keyword evidence="8 11" id="KW-0539">Nucleus</keyword>
<protein>
    <recommendedName>
        <fullName evidence="3 11">Histone-lysine N-methyltransferase, H3 lysine-79 specific</fullName>
        <ecNumber evidence="2 11">2.1.1.360</ecNumber>
    </recommendedName>
    <alternativeName>
        <fullName evidence="9 11">Histone H3-K79 methyltransferase</fullName>
    </alternativeName>
</protein>
<comment type="similarity">
    <text evidence="11">Belongs to the class I-like SAM-binding methyltransferase superfamily. DOT1 family.</text>
</comment>
<dbReference type="OrthoDB" id="443402at2759"/>
<keyword evidence="15" id="KW-1185">Reference proteome</keyword>
<organism evidence="14 15">
    <name type="scientific">Scleroderma citrinum Foug A</name>
    <dbReference type="NCBI Taxonomy" id="1036808"/>
    <lineage>
        <taxon>Eukaryota</taxon>
        <taxon>Fungi</taxon>
        <taxon>Dikarya</taxon>
        <taxon>Basidiomycota</taxon>
        <taxon>Agaricomycotina</taxon>
        <taxon>Agaricomycetes</taxon>
        <taxon>Agaricomycetidae</taxon>
        <taxon>Boletales</taxon>
        <taxon>Sclerodermatineae</taxon>
        <taxon>Sclerodermataceae</taxon>
        <taxon>Scleroderma</taxon>
    </lineage>
</organism>
<evidence type="ECO:0000256" key="9">
    <source>
        <dbReference type="ARBA" id="ARBA00029821"/>
    </source>
</evidence>
<comment type="function">
    <text evidence="11">Histone methyltransferase that specifically trimethylates histone H3 to form H3K79me3. This methylation is required for telomere silencing and for the pachytene checkpoint during the meiotic cell cycle by allowing the recruitment of RAD9 to double strand breaks. Nucleosomes are preferred as substrate compared to free histone.</text>
</comment>
<evidence type="ECO:0000256" key="6">
    <source>
        <dbReference type="ARBA" id="ARBA00022691"/>
    </source>
</evidence>
<dbReference type="CDD" id="cd02440">
    <property type="entry name" value="AdoMet_MTases"/>
    <property type="match status" value="1"/>
</dbReference>
<keyword evidence="7 11" id="KW-0156">Chromatin regulator</keyword>
<comment type="activity regulation">
    <text evidence="11">Ubiquitination of histone H2B to form H2BK123ub1 is required for efficient DOT1 methyltransferase activity on histone H3.</text>
</comment>
<keyword evidence="5 11" id="KW-0808">Transferase</keyword>
<proteinExistence type="inferred from homology"/>
<evidence type="ECO:0000256" key="10">
    <source>
        <dbReference type="ARBA" id="ARBA00047770"/>
    </source>
</evidence>
<dbReference type="HOGENOM" id="CLU_027287_1_0_1"/>
<dbReference type="EMBL" id="KN822245">
    <property type="protein sequence ID" value="KIM51672.1"/>
    <property type="molecule type" value="Genomic_DNA"/>
</dbReference>
<dbReference type="Proteomes" id="UP000053989">
    <property type="component" value="Unassembled WGS sequence"/>
</dbReference>
<evidence type="ECO:0000256" key="11">
    <source>
        <dbReference type="RuleBase" id="RU271113"/>
    </source>
</evidence>
<dbReference type="SUPFAM" id="SSF53335">
    <property type="entry name" value="S-adenosyl-L-methionine-dependent methyltransferases"/>
    <property type="match status" value="1"/>
</dbReference>
<dbReference type="Gene3D" id="3.40.50.150">
    <property type="entry name" value="Vaccinia Virus protein VP39"/>
    <property type="match status" value="1"/>
</dbReference>
<feature type="domain" description="DOT1" evidence="13">
    <location>
        <begin position="69"/>
        <end position="408"/>
    </location>
</feature>
<dbReference type="InterPro" id="IPR029063">
    <property type="entry name" value="SAM-dependent_MTases_sf"/>
</dbReference>
<dbReference type="GO" id="GO:0005634">
    <property type="term" value="C:nucleus"/>
    <property type="evidence" value="ECO:0007669"/>
    <property type="project" value="UniProtKB-SubCell"/>
</dbReference>
<dbReference type="PANTHER" id="PTHR21451:SF0">
    <property type="entry name" value="HISTONE-LYSINE N-METHYLTRANSFERASE, H3 LYSINE-79 SPECIFIC"/>
    <property type="match status" value="1"/>
</dbReference>
<dbReference type="InterPro" id="IPR030445">
    <property type="entry name" value="H3-K79_meTrfase"/>
</dbReference>
<dbReference type="AlphaFoldDB" id="A0A0C2ZFM8"/>
<name>A0A0C2ZFM8_9AGAM</name>
<keyword evidence="4 11" id="KW-0489">Methyltransferase</keyword>
<dbReference type="FunFam" id="3.40.50.150:FF:000033">
    <property type="entry name" value="Histone-lysine N-methyltransferase, H3 lysine-79 specific"/>
    <property type="match status" value="1"/>
</dbReference>
<dbReference type="GO" id="GO:0140956">
    <property type="term" value="F:histone H3K79 trimethyltransferase activity"/>
    <property type="evidence" value="ECO:0007669"/>
    <property type="project" value="UniProtKB-EC"/>
</dbReference>
<evidence type="ECO:0000313" key="15">
    <source>
        <dbReference type="Proteomes" id="UP000053989"/>
    </source>
</evidence>
<evidence type="ECO:0000256" key="8">
    <source>
        <dbReference type="ARBA" id="ARBA00023242"/>
    </source>
</evidence>
<dbReference type="GO" id="GO:0006281">
    <property type="term" value="P:DNA repair"/>
    <property type="evidence" value="ECO:0007669"/>
    <property type="project" value="TreeGrafter"/>
</dbReference>
<reference evidence="14 15" key="1">
    <citation type="submission" date="2014-04" db="EMBL/GenBank/DDBJ databases">
        <authorList>
            <consortium name="DOE Joint Genome Institute"/>
            <person name="Kuo A."/>
            <person name="Kohler A."/>
            <person name="Nagy L.G."/>
            <person name="Floudas D."/>
            <person name="Copeland A."/>
            <person name="Barry K.W."/>
            <person name="Cichocki N."/>
            <person name="Veneault-Fourrey C."/>
            <person name="LaButti K."/>
            <person name="Lindquist E.A."/>
            <person name="Lipzen A."/>
            <person name="Lundell T."/>
            <person name="Morin E."/>
            <person name="Murat C."/>
            <person name="Sun H."/>
            <person name="Tunlid A."/>
            <person name="Henrissat B."/>
            <person name="Grigoriev I.V."/>
            <person name="Hibbett D.S."/>
            <person name="Martin F."/>
            <person name="Nordberg H.P."/>
            <person name="Cantor M.N."/>
            <person name="Hua S.X."/>
        </authorList>
    </citation>
    <scope>NUCLEOTIDE SEQUENCE [LARGE SCALE GENOMIC DNA]</scope>
    <source>
        <strain evidence="14 15">Foug A</strain>
    </source>
</reference>
<evidence type="ECO:0000259" key="13">
    <source>
        <dbReference type="PROSITE" id="PS51569"/>
    </source>
</evidence>
<dbReference type="InParanoid" id="A0A0C2ZFM8"/>
<comment type="miscellaneous">
    <text evidence="11">In contrast to other lysine histone methyltransferases, it does not contain a SET domain, suggesting the existence of another mechanism for methylation of lysine residues of histones.</text>
</comment>
<evidence type="ECO:0000256" key="2">
    <source>
        <dbReference type="ARBA" id="ARBA00012190"/>
    </source>
</evidence>
<evidence type="ECO:0000256" key="12">
    <source>
        <dbReference type="SAM" id="MobiDB-lite"/>
    </source>
</evidence>
<dbReference type="PROSITE" id="PS51569">
    <property type="entry name" value="DOT1"/>
    <property type="match status" value="1"/>
</dbReference>
<dbReference type="InterPro" id="IPR025789">
    <property type="entry name" value="DOT1_dom"/>
</dbReference>
<feature type="region of interest" description="Disordered" evidence="12">
    <location>
        <begin position="79"/>
        <end position="114"/>
    </location>
</feature>
<evidence type="ECO:0000313" key="14">
    <source>
        <dbReference type="EMBL" id="KIM51672.1"/>
    </source>
</evidence>
<dbReference type="EC" id="2.1.1.360" evidence="2 11"/>
<reference evidence="15" key="2">
    <citation type="submission" date="2015-01" db="EMBL/GenBank/DDBJ databases">
        <title>Evolutionary Origins and Diversification of the Mycorrhizal Mutualists.</title>
        <authorList>
            <consortium name="DOE Joint Genome Institute"/>
            <consortium name="Mycorrhizal Genomics Consortium"/>
            <person name="Kohler A."/>
            <person name="Kuo A."/>
            <person name="Nagy L.G."/>
            <person name="Floudas D."/>
            <person name="Copeland A."/>
            <person name="Barry K.W."/>
            <person name="Cichocki N."/>
            <person name="Veneault-Fourrey C."/>
            <person name="LaButti K."/>
            <person name="Lindquist E.A."/>
            <person name="Lipzen A."/>
            <person name="Lundell T."/>
            <person name="Morin E."/>
            <person name="Murat C."/>
            <person name="Riley R."/>
            <person name="Ohm R."/>
            <person name="Sun H."/>
            <person name="Tunlid A."/>
            <person name="Henrissat B."/>
            <person name="Grigoriev I.V."/>
            <person name="Hibbett D.S."/>
            <person name="Martin F."/>
        </authorList>
    </citation>
    <scope>NUCLEOTIDE SEQUENCE [LARGE SCALE GENOMIC DNA]</scope>
    <source>
        <strain evidence="15">Foug A</strain>
    </source>
</reference>
<dbReference type="GO" id="GO:0000077">
    <property type="term" value="P:DNA damage checkpoint signaling"/>
    <property type="evidence" value="ECO:0007669"/>
    <property type="project" value="TreeGrafter"/>
</dbReference>
<evidence type="ECO:0000256" key="3">
    <source>
        <dbReference type="ARBA" id="ARBA00020987"/>
    </source>
</evidence>
<dbReference type="GO" id="GO:0032259">
    <property type="term" value="P:methylation"/>
    <property type="evidence" value="ECO:0007669"/>
    <property type="project" value="UniProtKB-KW"/>
</dbReference>
<comment type="subcellular location">
    <subcellularLocation>
        <location evidence="1 11">Nucleus</location>
    </subcellularLocation>
</comment>
<evidence type="ECO:0000256" key="5">
    <source>
        <dbReference type="ARBA" id="ARBA00022679"/>
    </source>
</evidence>
<accession>A0A0C2ZFM8</accession>
<dbReference type="STRING" id="1036808.A0A0C2ZFM8"/>